<feature type="transmembrane region" description="Helical" evidence="4">
    <location>
        <begin position="363"/>
        <end position="383"/>
    </location>
</feature>
<feature type="transmembrane region" description="Helical" evidence="4">
    <location>
        <begin position="327"/>
        <end position="351"/>
    </location>
</feature>
<dbReference type="AlphaFoldDB" id="A0A9P8TJZ5"/>
<evidence type="ECO:0000256" key="1">
    <source>
        <dbReference type="ARBA" id="ARBA00004141"/>
    </source>
</evidence>
<organism evidence="5 6">
    <name type="scientific">Wickerhamomyces pijperi</name>
    <name type="common">Yeast</name>
    <name type="synonym">Pichia pijperi</name>
    <dbReference type="NCBI Taxonomy" id="599730"/>
    <lineage>
        <taxon>Eukaryota</taxon>
        <taxon>Fungi</taxon>
        <taxon>Dikarya</taxon>
        <taxon>Ascomycota</taxon>
        <taxon>Saccharomycotina</taxon>
        <taxon>Saccharomycetes</taxon>
        <taxon>Phaffomycetales</taxon>
        <taxon>Wickerhamomycetaceae</taxon>
        <taxon>Wickerhamomyces</taxon>
    </lineage>
</organism>
<feature type="transmembrane region" description="Helical" evidence="4">
    <location>
        <begin position="236"/>
        <end position="261"/>
    </location>
</feature>
<dbReference type="InterPro" id="IPR011701">
    <property type="entry name" value="MFS"/>
</dbReference>
<sequence length="466" mass="50571">MTSIKQEHESASVETTEKPQTANSNVIDVPDGGQGWLVVLGLLLFNIATWASNAAYAVYLAHYIQYDRFHGASKLHFAAIGGIAFGSGLTFTPVILYISYLTSIKKTIAIGCFLQVSGLILAAFSTKLWQLYLTQGVLIGLGLGFIAAPSNALLPQWFRKKRSMAQAIAAAGSGIGGIMFNLSIQAIISKLSLRWALIIQAIISLTCSTCGMLLVRTRDQHVKPIFKFLDLSSISTAPFAAMSLYIACTLLGYVVMMYNLADFTRSLGYTARQGSIVSCMVSVGIVPGRPLVGRLSDRFGPVTTSVAAHCLVSLLCFAMWIPARNYATAIAFAFLEGSMMGSIWVLIAPITTRLFGLRRLQSTLGSLFVVVGVFGIISPVIGLKLRSSAPDGELYAPTQYRVPAIYCGCCYFASAVALYWIRCYLLVRDKVAEEANSHEDNDELHIEVSFGQTLSKIFTTSPNRKI</sequence>
<evidence type="ECO:0000256" key="3">
    <source>
        <dbReference type="SAM" id="MobiDB-lite"/>
    </source>
</evidence>
<keyword evidence="4" id="KW-1133">Transmembrane helix</keyword>
<dbReference type="OrthoDB" id="6499973at2759"/>
<dbReference type="InterPro" id="IPR050327">
    <property type="entry name" value="Proton-linked_MCT"/>
</dbReference>
<evidence type="ECO:0000256" key="2">
    <source>
        <dbReference type="ARBA" id="ARBA00006727"/>
    </source>
</evidence>
<dbReference type="EMBL" id="JAEUBG010003778">
    <property type="protein sequence ID" value="KAH3682338.1"/>
    <property type="molecule type" value="Genomic_DNA"/>
</dbReference>
<feature type="transmembrane region" description="Helical" evidence="4">
    <location>
        <begin position="166"/>
        <end position="188"/>
    </location>
</feature>
<feature type="transmembrane region" description="Helical" evidence="4">
    <location>
        <begin position="403"/>
        <end position="421"/>
    </location>
</feature>
<dbReference type="GO" id="GO:0016020">
    <property type="term" value="C:membrane"/>
    <property type="evidence" value="ECO:0007669"/>
    <property type="project" value="UniProtKB-SubCell"/>
</dbReference>
<feature type="transmembrane region" description="Helical" evidence="4">
    <location>
        <begin position="36"/>
        <end position="59"/>
    </location>
</feature>
<dbReference type="Gene3D" id="1.20.1250.20">
    <property type="entry name" value="MFS general substrate transporter like domains"/>
    <property type="match status" value="2"/>
</dbReference>
<reference evidence="5" key="1">
    <citation type="journal article" date="2021" name="Open Biol.">
        <title>Shared evolutionary footprints suggest mitochondrial oxidative damage underlies multiple complex I losses in fungi.</title>
        <authorList>
            <person name="Schikora-Tamarit M.A."/>
            <person name="Marcet-Houben M."/>
            <person name="Nosek J."/>
            <person name="Gabaldon T."/>
        </authorList>
    </citation>
    <scope>NUCLEOTIDE SEQUENCE</scope>
    <source>
        <strain evidence="5">CBS2887</strain>
    </source>
</reference>
<protein>
    <recommendedName>
        <fullName evidence="7">Major facilitator superfamily (MFS) profile domain-containing protein</fullName>
    </recommendedName>
</protein>
<name>A0A9P8TJZ5_WICPI</name>
<dbReference type="PANTHER" id="PTHR11360:SF315">
    <property type="entry name" value="TRANSPORTER MCH2-RELATED"/>
    <property type="match status" value="1"/>
</dbReference>
<reference evidence="5" key="2">
    <citation type="submission" date="2021-01" db="EMBL/GenBank/DDBJ databases">
        <authorList>
            <person name="Schikora-Tamarit M.A."/>
        </authorList>
    </citation>
    <scope>NUCLEOTIDE SEQUENCE</scope>
    <source>
        <strain evidence="5">CBS2887</strain>
    </source>
</reference>
<feature type="transmembrane region" description="Helical" evidence="4">
    <location>
        <begin position="132"/>
        <end position="154"/>
    </location>
</feature>
<feature type="region of interest" description="Disordered" evidence="3">
    <location>
        <begin position="1"/>
        <end position="26"/>
    </location>
</feature>
<dbReference type="PANTHER" id="PTHR11360">
    <property type="entry name" value="MONOCARBOXYLATE TRANSPORTER"/>
    <property type="match status" value="1"/>
</dbReference>
<comment type="caution">
    <text evidence="5">The sequence shown here is derived from an EMBL/GenBank/DDBJ whole genome shotgun (WGS) entry which is preliminary data.</text>
</comment>
<dbReference type="Proteomes" id="UP000774326">
    <property type="component" value="Unassembled WGS sequence"/>
</dbReference>
<keyword evidence="4" id="KW-0472">Membrane</keyword>
<accession>A0A9P8TJZ5</accession>
<evidence type="ECO:0000313" key="6">
    <source>
        <dbReference type="Proteomes" id="UP000774326"/>
    </source>
</evidence>
<feature type="transmembrane region" description="Helical" evidence="4">
    <location>
        <begin position="107"/>
        <end position="126"/>
    </location>
</feature>
<keyword evidence="4" id="KW-0812">Transmembrane</keyword>
<evidence type="ECO:0000256" key="4">
    <source>
        <dbReference type="SAM" id="Phobius"/>
    </source>
</evidence>
<feature type="compositionally biased region" description="Basic and acidic residues" evidence="3">
    <location>
        <begin position="1"/>
        <end position="17"/>
    </location>
</feature>
<evidence type="ECO:0008006" key="7">
    <source>
        <dbReference type="Google" id="ProtNLM"/>
    </source>
</evidence>
<comment type="subcellular location">
    <subcellularLocation>
        <location evidence="1">Membrane</location>
        <topology evidence="1">Multi-pass membrane protein</topology>
    </subcellularLocation>
</comment>
<comment type="similarity">
    <text evidence="2">Belongs to the major facilitator superfamily. Monocarboxylate porter (TC 2.A.1.13) family.</text>
</comment>
<evidence type="ECO:0000313" key="5">
    <source>
        <dbReference type="EMBL" id="KAH3682338.1"/>
    </source>
</evidence>
<dbReference type="InterPro" id="IPR036259">
    <property type="entry name" value="MFS_trans_sf"/>
</dbReference>
<dbReference type="Pfam" id="PF07690">
    <property type="entry name" value="MFS_1"/>
    <property type="match status" value="1"/>
</dbReference>
<feature type="transmembrane region" description="Helical" evidence="4">
    <location>
        <begin position="299"/>
        <end position="321"/>
    </location>
</feature>
<gene>
    <name evidence="5" type="ORF">WICPIJ_006710</name>
</gene>
<dbReference type="GO" id="GO:0022857">
    <property type="term" value="F:transmembrane transporter activity"/>
    <property type="evidence" value="ECO:0007669"/>
    <property type="project" value="InterPro"/>
</dbReference>
<dbReference type="SUPFAM" id="SSF103473">
    <property type="entry name" value="MFS general substrate transporter"/>
    <property type="match status" value="1"/>
</dbReference>
<feature type="transmembrane region" description="Helical" evidence="4">
    <location>
        <begin position="273"/>
        <end position="292"/>
    </location>
</feature>
<feature type="transmembrane region" description="Helical" evidence="4">
    <location>
        <begin position="194"/>
        <end position="215"/>
    </location>
</feature>
<proteinExistence type="inferred from homology"/>
<feature type="transmembrane region" description="Helical" evidence="4">
    <location>
        <begin position="79"/>
        <end position="100"/>
    </location>
</feature>
<keyword evidence="6" id="KW-1185">Reference proteome</keyword>